<reference evidence="2 3" key="1">
    <citation type="submission" date="2024-09" db="EMBL/GenBank/DDBJ databases">
        <title>Chromosome-scale assembly of Riccia fluitans.</title>
        <authorList>
            <person name="Paukszto L."/>
            <person name="Sawicki J."/>
            <person name="Karawczyk K."/>
            <person name="Piernik-Szablinska J."/>
            <person name="Szczecinska M."/>
            <person name="Mazdziarz M."/>
        </authorList>
    </citation>
    <scope>NUCLEOTIDE SEQUENCE [LARGE SCALE GENOMIC DNA]</scope>
    <source>
        <strain evidence="2">Rf_01</strain>
        <tissue evidence="2">Aerial parts of the thallus</tissue>
    </source>
</reference>
<evidence type="ECO:0000256" key="1">
    <source>
        <dbReference type="SAM" id="MobiDB-lite"/>
    </source>
</evidence>
<dbReference type="Proteomes" id="UP001605036">
    <property type="component" value="Unassembled WGS sequence"/>
</dbReference>
<keyword evidence="3" id="KW-1185">Reference proteome</keyword>
<name>A0ABD1YYZ6_9MARC</name>
<dbReference type="EMBL" id="JBHFFA010000003">
    <property type="protein sequence ID" value="KAL2635796.1"/>
    <property type="molecule type" value="Genomic_DNA"/>
</dbReference>
<dbReference type="PANTHER" id="PTHR37750:SF1">
    <property type="entry name" value="COX19-LIKE CHCH FAMILY PROTEIN"/>
    <property type="match status" value="1"/>
</dbReference>
<protein>
    <recommendedName>
        <fullName evidence="4">CHCH domain-containing protein</fullName>
    </recommendedName>
</protein>
<feature type="compositionally biased region" description="Basic and acidic residues" evidence="1">
    <location>
        <begin position="52"/>
        <end position="71"/>
    </location>
</feature>
<accession>A0ABD1YYZ6</accession>
<dbReference type="Gene3D" id="1.10.287.1130">
    <property type="entry name" value="CytochromE C oxidase copper chaperone"/>
    <property type="match status" value="1"/>
</dbReference>
<evidence type="ECO:0000313" key="2">
    <source>
        <dbReference type="EMBL" id="KAL2635796.1"/>
    </source>
</evidence>
<comment type="caution">
    <text evidence="2">The sequence shown here is derived from an EMBL/GenBank/DDBJ whole genome shotgun (WGS) entry which is preliminary data.</text>
</comment>
<proteinExistence type="predicted"/>
<dbReference type="InterPro" id="IPR009069">
    <property type="entry name" value="Cys_alpha_HP_mot_SF"/>
</dbReference>
<dbReference type="AlphaFoldDB" id="A0ABD1YYZ6"/>
<gene>
    <name evidence="2" type="ORF">R1flu_007275</name>
</gene>
<dbReference type="PROSITE" id="PS51808">
    <property type="entry name" value="CHCH"/>
    <property type="match status" value="1"/>
</dbReference>
<evidence type="ECO:0008006" key="4">
    <source>
        <dbReference type="Google" id="ProtNLM"/>
    </source>
</evidence>
<organism evidence="2 3">
    <name type="scientific">Riccia fluitans</name>
    <dbReference type="NCBI Taxonomy" id="41844"/>
    <lineage>
        <taxon>Eukaryota</taxon>
        <taxon>Viridiplantae</taxon>
        <taxon>Streptophyta</taxon>
        <taxon>Embryophyta</taxon>
        <taxon>Marchantiophyta</taxon>
        <taxon>Marchantiopsida</taxon>
        <taxon>Marchantiidae</taxon>
        <taxon>Marchantiales</taxon>
        <taxon>Ricciaceae</taxon>
        <taxon>Riccia</taxon>
    </lineage>
</organism>
<sequence>MTGTPPCGREALALLNCVADKNYDESRCVELLKVLRSCVEGKHVKSFALDEDDKKPENASKGQETEHKKTVGTDEEQFYSYLPENAVVLLFFSFRESLLKLVARFTYGFCRVKTFPFFEEVNVLLIAGNTCKGVTSSTA</sequence>
<dbReference type="PANTHER" id="PTHR37750">
    <property type="entry name" value="COX19-LIKE CHCH FAMILY PROTEIN"/>
    <property type="match status" value="1"/>
</dbReference>
<dbReference type="SUPFAM" id="SSF47072">
    <property type="entry name" value="Cysteine alpha-hairpin motif"/>
    <property type="match status" value="1"/>
</dbReference>
<evidence type="ECO:0000313" key="3">
    <source>
        <dbReference type="Proteomes" id="UP001605036"/>
    </source>
</evidence>
<feature type="region of interest" description="Disordered" evidence="1">
    <location>
        <begin position="50"/>
        <end position="71"/>
    </location>
</feature>